<dbReference type="EC" id="2.5.1.21" evidence="3"/>
<evidence type="ECO:0000256" key="5">
    <source>
        <dbReference type="SAM" id="Phobius"/>
    </source>
</evidence>
<evidence type="ECO:0000256" key="2">
    <source>
        <dbReference type="ARBA" id="ARBA00006251"/>
    </source>
</evidence>
<dbReference type="NCBIfam" id="TIGR01559">
    <property type="entry name" value="squal_synth"/>
    <property type="match status" value="1"/>
</dbReference>
<dbReference type="EMBL" id="JANJYJ010000009">
    <property type="protein sequence ID" value="KAK3188693.1"/>
    <property type="molecule type" value="Genomic_DNA"/>
</dbReference>
<evidence type="ECO:0000256" key="4">
    <source>
        <dbReference type="ARBA" id="ARBA00022679"/>
    </source>
</evidence>
<dbReference type="AlphaFoldDB" id="A0AAE0DU31"/>
<comment type="similarity">
    <text evidence="2">Belongs to the phytoene/squalene synthase family.</text>
</comment>
<dbReference type="SUPFAM" id="SSF48576">
    <property type="entry name" value="Terpenoid synthases"/>
    <property type="match status" value="1"/>
</dbReference>
<gene>
    <name evidence="6" type="ORF">Dsin_028254</name>
</gene>
<dbReference type="GO" id="GO:0008610">
    <property type="term" value="P:lipid biosynthetic process"/>
    <property type="evidence" value="ECO:0007669"/>
    <property type="project" value="InterPro"/>
</dbReference>
<dbReference type="FunFam" id="1.10.600.10:FF:000012">
    <property type="entry name" value="Squalene synthase 1"/>
    <property type="match status" value="1"/>
</dbReference>
<dbReference type="SFLD" id="SFLDG01018">
    <property type="entry name" value="Squalene/Phytoene_Synthase_Lik"/>
    <property type="match status" value="1"/>
</dbReference>
<keyword evidence="4" id="KW-0808">Transferase</keyword>
<organism evidence="6 7">
    <name type="scientific">Dipteronia sinensis</name>
    <dbReference type="NCBI Taxonomy" id="43782"/>
    <lineage>
        <taxon>Eukaryota</taxon>
        <taxon>Viridiplantae</taxon>
        <taxon>Streptophyta</taxon>
        <taxon>Embryophyta</taxon>
        <taxon>Tracheophyta</taxon>
        <taxon>Spermatophyta</taxon>
        <taxon>Magnoliopsida</taxon>
        <taxon>eudicotyledons</taxon>
        <taxon>Gunneridae</taxon>
        <taxon>Pentapetalae</taxon>
        <taxon>rosids</taxon>
        <taxon>malvids</taxon>
        <taxon>Sapindales</taxon>
        <taxon>Sapindaceae</taxon>
        <taxon>Hippocastanoideae</taxon>
        <taxon>Acereae</taxon>
        <taxon>Dipteronia</taxon>
    </lineage>
</organism>
<dbReference type="GO" id="GO:0045338">
    <property type="term" value="P:farnesyl diphosphate metabolic process"/>
    <property type="evidence" value="ECO:0007669"/>
    <property type="project" value="InterPro"/>
</dbReference>
<comment type="cofactor">
    <cofactor evidence="1">
        <name>Mg(2+)</name>
        <dbReference type="ChEBI" id="CHEBI:18420"/>
    </cofactor>
</comment>
<keyword evidence="7" id="KW-1185">Reference proteome</keyword>
<dbReference type="InterPro" id="IPR008949">
    <property type="entry name" value="Isoprenoid_synthase_dom_sf"/>
</dbReference>
<dbReference type="SFLD" id="SFLDS00005">
    <property type="entry name" value="Isoprenoid_Synthase_Type_I"/>
    <property type="match status" value="1"/>
</dbReference>
<reference evidence="6" key="1">
    <citation type="journal article" date="2023" name="Plant J.">
        <title>Genome sequences and population genomics provide insights into the demographic history, inbreeding, and mutation load of two 'living fossil' tree species of Dipteronia.</title>
        <authorList>
            <person name="Feng Y."/>
            <person name="Comes H.P."/>
            <person name="Chen J."/>
            <person name="Zhu S."/>
            <person name="Lu R."/>
            <person name="Zhang X."/>
            <person name="Li P."/>
            <person name="Qiu J."/>
            <person name="Olsen K.M."/>
            <person name="Qiu Y."/>
        </authorList>
    </citation>
    <scope>NUCLEOTIDE SEQUENCE</scope>
    <source>
        <strain evidence="6">NBL</strain>
    </source>
</reference>
<proteinExistence type="inferred from homology"/>
<dbReference type="PANTHER" id="PTHR11626">
    <property type="entry name" value="FARNESYL-DIPHOSPHATE FARNESYLTRANSFERASE"/>
    <property type="match status" value="1"/>
</dbReference>
<dbReference type="CDD" id="cd00683">
    <property type="entry name" value="Trans_IPPS_HH"/>
    <property type="match status" value="1"/>
</dbReference>
<accession>A0AAE0DU31</accession>
<evidence type="ECO:0000313" key="7">
    <source>
        <dbReference type="Proteomes" id="UP001281410"/>
    </source>
</evidence>
<evidence type="ECO:0000256" key="1">
    <source>
        <dbReference type="ARBA" id="ARBA00001946"/>
    </source>
</evidence>
<dbReference type="InterPro" id="IPR002060">
    <property type="entry name" value="Squ/phyt_synthse"/>
</dbReference>
<dbReference type="Proteomes" id="UP001281410">
    <property type="component" value="Unassembled WGS sequence"/>
</dbReference>
<feature type="transmembrane region" description="Helical" evidence="5">
    <location>
        <begin position="391"/>
        <end position="409"/>
    </location>
</feature>
<keyword evidence="5" id="KW-0472">Membrane</keyword>
<dbReference type="InterPro" id="IPR019845">
    <property type="entry name" value="Squalene/phytoene_synthase_CS"/>
</dbReference>
<sequence length="418" mass="48564">MVRLREVLKHPDEFHVLLKLKLAVRHAEKQIIPPLDHPHWGFCYTLLNKFTNGGTTLLLQPFEPQLRNVVCIFYLILRALDTVEDDTSIPTEVKVPILVEFHRHVYDRDWHFSCGTEDCKILMDQFHHVSTAFAEIGKGYQEIIEDITKRMGAWMAKFICKEVQTMDDYDEYCHYVTGPIGIGMFKIFEASGKQDFAPENLSSIMGVFLQKTNIIRDYLEDISEIPKPRMFWPREVCSKYVNRLEDLKYEENSVKAAQCLNEMITDALKHVEDCLKHMSALKDNGVFRFCAIRPVLAMGTLALCYNNIDVFKSGVKLRSGLVAKIYDRTRTMTDVYNAFSEFASVMKSKVEMHDPHSMETLRRLNEIKDICRNSGLLNNRKFYNIGSEQRYNSALIMVLFIILFVLYAYRSSSQPNKY</sequence>
<dbReference type="GO" id="GO:0051996">
    <property type="term" value="F:squalene synthase [NAD(P)H] activity"/>
    <property type="evidence" value="ECO:0007669"/>
    <property type="project" value="UniProtKB-EC"/>
</dbReference>
<keyword evidence="5" id="KW-1133">Transmembrane helix</keyword>
<dbReference type="InterPro" id="IPR006449">
    <property type="entry name" value="Squal_synth-like"/>
</dbReference>
<dbReference type="PROSITE" id="PS01045">
    <property type="entry name" value="SQUALEN_PHYTOEN_SYN_2"/>
    <property type="match status" value="1"/>
</dbReference>
<evidence type="ECO:0000313" key="6">
    <source>
        <dbReference type="EMBL" id="KAK3188693.1"/>
    </source>
</evidence>
<dbReference type="Pfam" id="PF00494">
    <property type="entry name" value="SQS_PSY"/>
    <property type="match status" value="1"/>
</dbReference>
<comment type="caution">
    <text evidence="6">The sequence shown here is derived from an EMBL/GenBank/DDBJ whole genome shotgun (WGS) entry which is preliminary data.</text>
</comment>
<dbReference type="Gene3D" id="1.10.600.10">
    <property type="entry name" value="Farnesyl Diphosphate Synthase"/>
    <property type="match status" value="1"/>
</dbReference>
<evidence type="ECO:0000256" key="3">
    <source>
        <dbReference type="ARBA" id="ARBA00012373"/>
    </source>
</evidence>
<dbReference type="InterPro" id="IPR033904">
    <property type="entry name" value="Trans_IPPS_HH"/>
</dbReference>
<keyword evidence="5" id="KW-0812">Transmembrane</keyword>
<protein>
    <recommendedName>
        <fullName evidence="3">squalene synthase</fullName>
        <ecNumber evidence="3">2.5.1.21</ecNumber>
    </recommendedName>
</protein>
<dbReference type="PANTHER" id="PTHR11626:SF2">
    <property type="entry name" value="SQUALENE SYNTHASE"/>
    <property type="match status" value="1"/>
</dbReference>
<name>A0AAE0DU31_9ROSI</name>
<dbReference type="InterPro" id="IPR044844">
    <property type="entry name" value="Trans_IPPS_euk-type"/>
</dbReference>
<dbReference type="GO" id="GO:0005789">
    <property type="term" value="C:endoplasmic reticulum membrane"/>
    <property type="evidence" value="ECO:0007669"/>
    <property type="project" value="TreeGrafter"/>
</dbReference>